<proteinExistence type="predicted"/>
<dbReference type="RefSeq" id="WP_120641335.1">
    <property type="nucleotide sequence ID" value="NZ_RAQU01000538.1"/>
</dbReference>
<dbReference type="OrthoDB" id="9770562at2"/>
<dbReference type="Pfam" id="PF00072">
    <property type="entry name" value="Response_reg"/>
    <property type="match status" value="1"/>
</dbReference>
<protein>
    <submittedName>
        <fullName evidence="4">Response regulator</fullName>
    </submittedName>
</protein>
<gene>
    <name evidence="4" type="ORF">D6Z83_28615</name>
    <name evidence="5" type="ORF">EBE87_28530</name>
</gene>
<dbReference type="AlphaFoldDB" id="A0A3A9J5K4"/>
<feature type="domain" description="Response regulatory" evidence="3">
    <location>
        <begin position="5"/>
        <end position="112"/>
    </location>
</feature>
<dbReference type="InParanoid" id="A0A3A9J5K4"/>
<dbReference type="PANTHER" id="PTHR44591">
    <property type="entry name" value="STRESS RESPONSE REGULATOR PROTEIN 1"/>
    <property type="match status" value="1"/>
</dbReference>
<dbReference type="SUPFAM" id="SSF52172">
    <property type="entry name" value="CheY-like"/>
    <property type="match status" value="1"/>
</dbReference>
<dbReference type="Gene3D" id="3.40.50.2300">
    <property type="match status" value="1"/>
</dbReference>
<dbReference type="InterPro" id="IPR001789">
    <property type="entry name" value="Sig_transdc_resp-reg_receiver"/>
</dbReference>
<evidence type="ECO:0000313" key="4">
    <source>
        <dbReference type="EMBL" id="RKJ94820.1"/>
    </source>
</evidence>
<keyword evidence="6" id="KW-1185">Reference proteome</keyword>
<accession>A0A3A9J5K4</accession>
<evidence type="ECO:0000256" key="2">
    <source>
        <dbReference type="PROSITE-ProRule" id="PRU00169"/>
    </source>
</evidence>
<dbReference type="PANTHER" id="PTHR44591:SF3">
    <property type="entry name" value="RESPONSE REGULATORY DOMAIN-CONTAINING PROTEIN"/>
    <property type="match status" value="1"/>
</dbReference>
<dbReference type="InterPro" id="IPR050595">
    <property type="entry name" value="Bact_response_regulator"/>
</dbReference>
<name>A0A3A9J5K4_9PROT</name>
<evidence type="ECO:0000313" key="6">
    <source>
        <dbReference type="Proteomes" id="UP000274097"/>
    </source>
</evidence>
<evidence type="ECO:0000256" key="1">
    <source>
        <dbReference type="ARBA" id="ARBA00022553"/>
    </source>
</evidence>
<reference evidence="4 7" key="1">
    <citation type="submission" date="2018-09" db="EMBL/GenBank/DDBJ databases">
        <title>Roseomonas sp. nov., isolated from feces of Tibetan antelopes in the Qinghai-Tibet plateau, China.</title>
        <authorList>
            <person name="Tian Z."/>
        </authorList>
    </citation>
    <scope>NUCLEOTIDE SEQUENCE [LARGE SCALE GENOMIC DNA]</scope>
    <source>
        <strain evidence="5 6">Z23</strain>
        <strain evidence="4 7">Z24</strain>
    </source>
</reference>
<evidence type="ECO:0000259" key="3">
    <source>
        <dbReference type="PROSITE" id="PS50110"/>
    </source>
</evidence>
<sequence length="112" mass="12172">MSRPKLLVIEDDIALSAQYRWAFPNCRVLLAGNRDEAEKVARAELPAVTLLDLGLPPDPEGVTEGFATLAMLTKISPRMPIIVASGQGQREHTLRAIGLGAYDFCEKPVDLA</sequence>
<evidence type="ECO:0000313" key="7">
    <source>
        <dbReference type="Proteomes" id="UP000278036"/>
    </source>
</evidence>
<dbReference type="PROSITE" id="PS50110">
    <property type="entry name" value="RESPONSE_REGULATORY"/>
    <property type="match status" value="1"/>
</dbReference>
<feature type="modified residue" description="4-aspartylphosphate" evidence="2">
    <location>
        <position position="52"/>
    </location>
</feature>
<dbReference type="Proteomes" id="UP000274097">
    <property type="component" value="Unassembled WGS sequence"/>
</dbReference>
<organism evidence="4 7">
    <name type="scientific">Teichococcus wenyumeiae</name>
    <dbReference type="NCBI Taxonomy" id="2478470"/>
    <lineage>
        <taxon>Bacteria</taxon>
        <taxon>Pseudomonadati</taxon>
        <taxon>Pseudomonadota</taxon>
        <taxon>Alphaproteobacteria</taxon>
        <taxon>Acetobacterales</taxon>
        <taxon>Roseomonadaceae</taxon>
        <taxon>Roseomonas</taxon>
    </lineage>
</organism>
<dbReference type="SMART" id="SM00448">
    <property type="entry name" value="REC"/>
    <property type="match status" value="1"/>
</dbReference>
<dbReference type="EMBL" id="RAQU01000538">
    <property type="protein sequence ID" value="RKJ94820.1"/>
    <property type="molecule type" value="Genomic_DNA"/>
</dbReference>
<evidence type="ECO:0000313" key="5">
    <source>
        <dbReference type="EMBL" id="RMI12983.1"/>
    </source>
</evidence>
<feature type="non-terminal residue" evidence="4">
    <location>
        <position position="112"/>
    </location>
</feature>
<dbReference type="EMBL" id="RFLX01000189">
    <property type="protein sequence ID" value="RMI12983.1"/>
    <property type="molecule type" value="Genomic_DNA"/>
</dbReference>
<comment type="caution">
    <text evidence="4">The sequence shown here is derived from an EMBL/GenBank/DDBJ whole genome shotgun (WGS) entry which is preliminary data.</text>
</comment>
<dbReference type="InterPro" id="IPR011006">
    <property type="entry name" value="CheY-like_superfamily"/>
</dbReference>
<keyword evidence="1 2" id="KW-0597">Phosphoprotein</keyword>
<dbReference type="GO" id="GO:0000160">
    <property type="term" value="P:phosphorelay signal transduction system"/>
    <property type="evidence" value="ECO:0007669"/>
    <property type="project" value="InterPro"/>
</dbReference>
<dbReference type="Proteomes" id="UP000278036">
    <property type="component" value="Unassembled WGS sequence"/>
</dbReference>